<dbReference type="RefSeq" id="WP_138727832.1">
    <property type="nucleotide sequence ID" value="NZ_SRMP02000001.1"/>
</dbReference>
<keyword evidence="2" id="KW-1185">Reference proteome</keyword>
<dbReference type="Pfam" id="PF13376">
    <property type="entry name" value="OmdA"/>
    <property type="match status" value="1"/>
</dbReference>
<accession>A0ABW9JET2</accession>
<dbReference type="Proteomes" id="UP001517367">
    <property type="component" value="Unassembled WGS sequence"/>
</dbReference>
<proteinExistence type="predicted"/>
<evidence type="ECO:0000313" key="1">
    <source>
        <dbReference type="EMBL" id="MFN0290246.1"/>
    </source>
</evidence>
<protein>
    <submittedName>
        <fullName evidence="1">YdeI/OmpD-associated family protein</fullName>
    </submittedName>
</protein>
<gene>
    <name evidence="1" type="ORF">E5L68_002525</name>
</gene>
<name>A0ABW9JET2_9SPHI</name>
<reference evidence="1 2" key="1">
    <citation type="submission" date="2024-12" db="EMBL/GenBank/DDBJ databases">
        <authorList>
            <person name="Hu S."/>
        </authorList>
    </citation>
    <scope>NUCLEOTIDE SEQUENCE [LARGE SCALE GENOMIC DNA]</scope>
    <source>
        <strain evidence="1 2">P-25</strain>
    </source>
</reference>
<dbReference type="EMBL" id="SRMP02000001">
    <property type="protein sequence ID" value="MFN0290246.1"/>
    <property type="molecule type" value="Genomic_DNA"/>
</dbReference>
<comment type="caution">
    <text evidence="1">The sequence shown here is derived from an EMBL/GenBank/DDBJ whole genome shotgun (WGS) entry which is preliminary data.</text>
</comment>
<evidence type="ECO:0000313" key="2">
    <source>
        <dbReference type="Proteomes" id="UP001517367"/>
    </source>
</evidence>
<sequence length="220" mass="24878">MENQLLKKLQVKLGFKVSVINAPENAAAIFGNIPNSVEFAYQMQPNYDAYLVFAITKGNLFEALNIIKPFIKDKTVAWIFYPKAKTALASDLNLMQSWDDLKKYDLAPCGSAAVNEIWTGIRIKPASSQKKSGVGNTEIAKNEYGRYIDVANKIVTLPEDLKAALTEHPTALAYYEQLAYSHKKEYVLWIITAKQEKTRVDRTNKMIEKLVDKKKNPSEK</sequence>
<organism evidence="1 2">
    <name type="scientific">Pedobacter helvus</name>
    <dbReference type="NCBI Taxonomy" id="2563444"/>
    <lineage>
        <taxon>Bacteria</taxon>
        <taxon>Pseudomonadati</taxon>
        <taxon>Bacteroidota</taxon>
        <taxon>Sphingobacteriia</taxon>
        <taxon>Sphingobacteriales</taxon>
        <taxon>Sphingobacteriaceae</taxon>
        <taxon>Pedobacter</taxon>
    </lineage>
</organism>